<organism evidence="3 4">
    <name type="scientific">Antiquaquibacter oligotrophicus</name>
    <dbReference type="NCBI Taxonomy" id="2880260"/>
    <lineage>
        <taxon>Bacteria</taxon>
        <taxon>Bacillati</taxon>
        <taxon>Actinomycetota</taxon>
        <taxon>Actinomycetes</taxon>
        <taxon>Micrococcales</taxon>
        <taxon>Microbacteriaceae</taxon>
        <taxon>Antiquaquibacter</taxon>
    </lineage>
</organism>
<comment type="caution">
    <text evidence="3">The sequence shown here is derived from an EMBL/GenBank/DDBJ whole genome shotgun (WGS) entry which is preliminary data.</text>
</comment>
<evidence type="ECO:0000256" key="1">
    <source>
        <dbReference type="SAM" id="MobiDB-lite"/>
    </source>
</evidence>
<feature type="region of interest" description="Disordered" evidence="1">
    <location>
        <begin position="117"/>
        <end position="137"/>
    </location>
</feature>
<sequence>MHHDGLTSIPKLSRIVVGATIASLFAAVLTACAPDASHPHSFSVSVQGGQSARLATDGDQLVVELSGSSIEGSGTLTATAVTAEGDIEGWSIELSDGAALVGIATLQFQHDFAEGEPAPLVTSSEDGSSFEAAENVL</sequence>
<keyword evidence="4" id="KW-1185">Reference proteome</keyword>
<keyword evidence="2" id="KW-0472">Membrane</keyword>
<proteinExistence type="predicted"/>
<evidence type="ECO:0000313" key="3">
    <source>
        <dbReference type="EMBL" id="MDH6180765.1"/>
    </source>
</evidence>
<name>A0ABT6KL69_9MICO</name>
<keyword evidence="2" id="KW-1133">Transmembrane helix</keyword>
<reference evidence="3 4" key="1">
    <citation type="submission" date="2023-04" db="EMBL/GenBank/DDBJ databases">
        <title>Genome Encyclopedia of Bacteria and Archaea VI: Functional Genomics of Type Strains.</title>
        <authorList>
            <person name="Whitman W."/>
        </authorList>
    </citation>
    <scope>NUCLEOTIDE SEQUENCE [LARGE SCALE GENOMIC DNA]</scope>
    <source>
        <strain evidence="3 4">SG_E_30_P1</strain>
    </source>
</reference>
<protein>
    <submittedName>
        <fullName evidence="3">Uncharacterized protein</fullName>
    </submittedName>
</protein>
<gene>
    <name evidence="3" type="ORF">M2152_000947</name>
</gene>
<dbReference type="Proteomes" id="UP001160142">
    <property type="component" value="Unassembled WGS sequence"/>
</dbReference>
<evidence type="ECO:0000256" key="2">
    <source>
        <dbReference type="SAM" id="Phobius"/>
    </source>
</evidence>
<dbReference type="EMBL" id="JARXVQ010000001">
    <property type="protein sequence ID" value="MDH6180765.1"/>
    <property type="molecule type" value="Genomic_DNA"/>
</dbReference>
<accession>A0ABT6KL69</accession>
<feature type="transmembrane region" description="Helical" evidence="2">
    <location>
        <begin position="12"/>
        <end position="31"/>
    </location>
</feature>
<evidence type="ECO:0000313" key="4">
    <source>
        <dbReference type="Proteomes" id="UP001160142"/>
    </source>
</evidence>
<keyword evidence="2" id="KW-0812">Transmembrane</keyword>